<comment type="subcellular location">
    <subcellularLocation>
        <location evidence="1">Plastid</location>
        <location evidence="1">Chloroplast</location>
    </subcellularLocation>
</comment>
<dbReference type="GO" id="GO:0004497">
    <property type="term" value="F:monooxygenase activity"/>
    <property type="evidence" value="ECO:0007669"/>
    <property type="project" value="UniProtKB-KW"/>
</dbReference>
<dbReference type="InterPro" id="IPR017443">
    <property type="entry name" value="RuBisCO_lsu_fd_N"/>
</dbReference>
<dbReference type="GO" id="GO:0009507">
    <property type="term" value="C:chloroplast"/>
    <property type="evidence" value="ECO:0007669"/>
    <property type="project" value="UniProtKB-SubCell"/>
</dbReference>
<dbReference type="Gramene" id="PHT85672">
    <property type="protein sequence ID" value="PHT85672"/>
    <property type="gene ID" value="T459_07778"/>
</dbReference>
<evidence type="ECO:0000256" key="11">
    <source>
        <dbReference type="ARBA" id="ARBA00023238"/>
    </source>
</evidence>
<proteinExistence type="inferred from homology"/>
<keyword evidence="13" id="KW-0120">Carbon dioxide fixation</keyword>
<dbReference type="STRING" id="4072.A0A2G2ZUM5"/>
<evidence type="ECO:0000256" key="5">
    <source>
        <dbReference type="ARBA" id="ARBA00022528"/>
    </source>
</evidence>
<dbReference type="GO" id="GO:0019253">
    <property type="term" value="P:reductive pentose-phosphate cycle"/>
    <property type="evidence" value="ECO:0007669"/>
    <property type="project" value="UniProtKB-KW"/>
</dbReference>
<evidence type="ECO:0000256" key="13">
    <source>
        <dbReference type="ARBA" id="ARBA00023300"/>
    </source>
</evidence>
<evidence type="ECO:0000256" key="4">
    <source>
        <dbReference type="ARBA" id="ARBA00017725"/>
    </source>
</evidence>
<evidence type="ECO:0000313" key="18">
    <source>
        <dbReference type="EMBL" id="PHT85672.1"/>
    </source>
</evidence>
<evidence type="ECO:0000256" key="12">
    <source>
        <dbReference type="ARBA" id="ARBA00023239"/>
    </source>
</evidence>
<evidence type="ECO:0000259" key="17">
    <source>
        <dbReference type="Pfam" id="PF02788"/>
    </source>
</evidence>
<comment type="similarity">
    <text evidence="2">Belongs to the RuBisCO large chain family. Type I subfamily.</text>
</comment>
<dbReference type="Proteomes" id="UP000222542">
    <property type="component" value="Unassembled WGS sequence"/>
</dbReference>
<evidence type="ECO:0000256" key="1">
    <source>
        <dbReference type="ARBA" id="ARBA00004229"/>
    </source>
</evidence>
<keyword evidence="12" id="KW-0456">Lyase</keyword>
<comment type="function">
    <text evidence="14">RuBisCO catalyzes two reactions: the carboxylation of D-ribulose 1,5-bisphosphate, the primary event in carbon dioxide fixation, as well as the oxidative fragmentation of the pentose substrate in the photorespiration process. Both reactions occur simultaneously and in competition at the same active site.</text>
</comment>
<evidence type="ECO:0000256" key="14">
    <source>
        <dbReference type="ARBA" id="ARBA00025664"/>
    </source>
</evidence>
<dbReference type="GO" id="GO:0016984">
    <property type="term" value="F:ribulose-bisphosphate carboxylase activity"/>
    <property type="evidence" value="ECO:0007669"/>
    <property type="project" value="UniProtKB-EC"/>
</dbReference>
<name>A0A2G2ZUM5_CAPAN</name>
<keyword evidence="9" id="KW-0560">Oxidoreductase</keyword>
<protein>
    <recommendedName>
        <fullName evidence="4">Ribulose bisphosphate carboxylase large chain</fullName>
        <ecNumber evidence="3">4.1.1.39</ecNumber>
    </recommendedName>
</protein>
<dbReference type="GO" id="GO:0009853">
    <property type="term" value="P:photorespiration"/>
    <property type="evidence" value="ECO:0007669"/>
    <property type="project" value="UniProtKB-KW"/>
</dbReference>
<feature type="domain" description="Ribulose bisphosphate carboxylase large subunit ferrodoxin-like N-terminal" evidence="17">
    <location>
        <begin position="31"/>
        <end position="81"/>
    </location>
</feature>
<dbReference type="EMBL" id="AYRZ02000003">
    <property type="protein sequence ID" value="PHT85672.1"/>
    <property type="molecule type" value="Genomic_DNA"/>
</dbReference>
<reference evidence="18 19" key="1">
    <citation type="journal article" date="2014" name="Nat. Genet.">
        <title>Genome sequence of the hot pepper provides insights into the evolution of pungency in Capsicum species.</title>
        <authorList>
            <person name="Kim S."/>
            <person name="Park M."/>
            <person name="Yeom S.I."/>
            <person name="Kim Y.M."/>
            <person name="Lee J.M."/>
            <person name="Lee H.A."/>
            <person name="Seo E."/>
            <person name="Choi J."/>
            <person name="Cheong K."/>
            <person name="Kim K.T."/>
            <person name="Jung K."/>
            <person name="Lee G.W."/>
            <person name="Oh S.K."/>
            <person name="Bae C."/>
            <person name="Kim S.B."/>
            <person name="Lee H.Y."/>
            <person name="Kim S.Y."/>
            <person name="Kim M.S."/>
            <person name="Kang B.C."/>
            <person name="Jo Y.D."/>
            <person name="Yang H.B."/>
            <person name="Jeong H.J."/>
            <person name="Kang W.H."/>
            <person name="Kwon J.K."/>
            <person name="Shin C."/>
            <person name="Lim J.Y."/>
            <person name="Park J.H."/>
            <person name="Huh J.H."/>
            <person name="Kim J.S."/>
            <person name="Kim B.D."/>
            <person name="Cohen O."/>
            <person name="Paran I."/>
            <person name="Suh M.C."/>
            <person name="Lee S.B."/>
            <person name="Kim Y.K."/>
            <person name="Shin Y."/>
            <person name="Noh S.J."/>
            <person name="Park J."/>
            <person name="Seo Y.S."/>
            <person name="Kwon S.Y."/>
            <person name="Kim H.A."/>
            <person name="Park J.M."/>
            <person name="Kim H.J."/>
            <person name="Choi S.B."/>
            <person name="Bosland P.W."/>
            <person name="Reeves G."/>
            <person name="Jo S.H."/>
            <person name="Lee B.W."/>
            <person name="Cho H.T."/>
            <person name="Choi H.S."/>
            <person name="Lee M.S."/>
            <person name="Yu Y."/>
            <person name="Do Choi Y."/>
            <person name="Park B.S."/>
            <person name="van Deynze A."/>
            <person name="Ashrafi H."/>
            <person name="Hill T."/>
            <person name="Kim W.T."/>
            <person name="Pai H.S."/>
            <person name="Ahn H.K."/>
            <person name="Yeam I."/>
            <person name="Giovannoni J.J."/>
            <person name="Rose J.K."/>
            <person name="Sorensen I."/>
            <person name="Lee S.J."/>
            <person name="Kim R.W."/>
            <person name="Choi I.Y."/>
            <person name="Choi B.S."/>
            <person name="Lim J.S."/>
            <person name="Lee Y.H."/>
            <person name="Choi D."/>
        </authorList>
    </citation>
    <scope>NUCLEOTIDE SEQUENCE [LARGE SCALE GENOMIC DNA]</scope>
    <source>
        <strain evidence="19">cv. CM334</strain>
    </source>
</reference>
<keyword evidence="5" id="KW-0150">Chloroplast</keyword>
<dbReference type="InterPro" id="IPR033966">
    <property type="entry name" value="RuBisCO"/>
</dbReference>
<comment type="catalytic activity">
    <reaction evidence="16">
        <text>2 (2R)-3-phosphoglycerate + 2 H(+) = D-ribulose 1,5-bisphosphate + CO2 + H2O</text>
        <dbReference type="Rhea" id="RHEA:23124"/>
        <dbReference type="ChEBI" id="CHEBI:15377"/>
        <dbReference type="ChEBI" id="CHEBI:15378"/>
        <dbReference type="ChEBI" id="CHEBI:16526"/>
        <dbReference type="ChEBI" id="CHEBI:57870"/>
        <dbReference type="ChEBI" id="CHEBI:58272"/>
        <dbReference type="EC" id="4.1.1.39"/>
    </reaction>
</comment>
<evidence type="ECO:0000256" key="7">
    <source>
        <dbReference type="ARBA" id="ARBA00022567"/>
    </source>
</evidence>
<dbReference type="PANTHER" id="PTHR42704:SF15">
    <property type="entry name" value="RIBULOSE BISPHOSPHATE CARBOXYLASE LARGE CHAIN"/>
    <property type="match status" value="1"/>
</dbReference>
<keyword evidence="11" id="KW-0601">Photorespiration</keyword>
<dbReference type="Pfam" id="PF02788">
    <property type="entry name" value="RuBisCO_large_N"/>
    <property type="match status" value="1"/>
</dbReference>
<dbReference type="AlphaFoldDB" id="A0A2G2ZUM5"/>
<evidence type="ECO:0000256" key="15">
    <source>
        <dbReference type="ARBA" id="ARBA00048059"/>
    </source>
</evidence>
<keyword evidence="8" id="KW-0934">Plastid</keyword>
<dbReference type="SUPFAM" id="SSF54966">
    <property type="entry name" value="RuBisCO, large subunit, small (N-terminal) domain"/>
    <property type="match status" value="1"/>
</dbReference>
<evidence type="ECO:0000256" key="3">
    <source>
        <dbReference type="ARBA" id="ARBA00012287"/>
    </source>
</evidence>
<evidence type="ECO:0000256" key="16">
    <source>
        <dbReference type="ARBA" id="ARBA00049469"/>
    </source>
</evidence>
<evidence type="ECO:0000256" key="10">
    <source>
        <dbReference type="ARBA" id="ARBA00023033"/>
    </source>
</evidence>
<comment type="caution">
    <text evidence="18">The sequence shown here is derived from an EMBL/GenBank/DDBJ whole genome shotgun (WGS) entry which is preliminary data.</text>
</comment>
<dbReference type="InterPro" id="IPR036422">
    <property type="entry name" value="RuBisCO_lsu_N_sf"/>
</dbReference>
<dbReference type="PANTHER" id="PTHR42704">
    <property type="entry name" value="RIBULOSE BISPHOSPHATE CARBOXYLASE"/>
    <property type="match status" value="1"/>
</dbReference>
<reference evidence="18 19" key="2">
    <citation type="journal article" date="2017" name="Genome Biol.">
        <title>New reference genome sequences of hot pepper reveal the massive evolution of plant disease-resistance genes by retroduplication.</title>
        <authorList>
            <person name="Kim S."/>
            <person name="Park J."/>
            <person name="Yeom S.I."/>
            <person name="Kim Y.M."/>
            <person name="Seo E."/>
            <person name="Kim K.T."/>
            <person name="Kim M.S."/>
            <person name="Lee J.M."/>
            <person name="Cheong K."/>
            <person name="Shin H.S."/>
            <person name="Kim S.B."/>
            <person name="Han K."/>
            <person name="Lee J."/>
            <person name="Park M."/>
            <person name="Lee H.A."/>
            <person name="Lee H.Y."/>
            <person name="Lee Y."/>
            <person name="Oh S."/>
            <person name="Lee J.H."/>
            <person name="Choi E."/>
            <person name="Choi E."/>
            <person name="Lee S.E."/>
            <person name="Jeon J."/>
            <person name="Kim H."/>
            <person name="Choi G."/>
            <person name="Song H."/>
            <person name="Lee J."/>
            <person name="Lee S.C."/>
            <person name="Kwon J.K."/>
            <person name="Lee H.Y."/>
            <person name="Koo N."/>
            <person name="Hong Y."/>
            <person name="Kim R.W."/>
            <person name="Kang W.H."/>
            <person name="Huh J.H."/>
            <person name="Kang B.C."/>
            <person name="Yang T.J."/>
            <person name="Lee Y.H."/>
            <person name="Bennetzen J.L."/>
            <person name="Choi D."/>
        </authorList>
    </citation>
    <scope>NUCLEOTIDE SEQUENCE [LARGE SCALE GENOMIC DNA]</scope>
    <source>
        <strain evidence="19">cv. CM334</strain>
    </source>
</reference>
<evidence type="ECO:0000256" key="6">
    <source>
        <dbReference type="ARBA" id="ARBA00022531"/>
    </source>
</evidence>
<evidence type="ECO:0000256" key="9">
    <source>
        <dbReference type="ARBA" id="ARBA00023002"/>
    </source>
</evidence>
<keyword evidence="6" id="KW-0602">Photosynthesis</keyword>
<evidence type="ECO:0000256" key="8">
    <source>
        <dbReference type="ARBA" id="ARBA00022640"/>
    </source>
</evidence>
<keyword evidence="7" id="KW-0113">Calvin cycle</keyword>
<accession>A0A2G2ZUM5</accession>
<keyword evidence="10" id="KW-0503">Monooxygenase</keyword>
<gene>
    <name evidence="18" type="ORF">T459_07778</name>
</gene>
<dbReference type="Gene3D" id="3.30.70.150">
    <property type="entry name" value="RuBisCO large subunit, N-terminal domain"/>
    <property type="match status" value="1"/>
</dbReference>
<comment type="catalytic activity">
    <reaction evidence="15">
        <text>D-ribulose 1,5-bisphosphate + O2 = 2-phosphoglycolate + (2R)-3-phosphoglycerate + 2 H(+)</text>
        <dbReference type="Rhea" id="RHEA:36631"/>
        <dbReference type="ChEBI" id="CHEBI:15378"/>
        <dbReference type="ChEBI" id="CHEBI:15379"/>
        <dbReference type="ChEBI" id="CHEBI:57870"/>
        <dbReference type="ChEBI" id="CHEBI:58033"/>
        <dbReference type="ChEBI" id="CHEBI:58272"/>
    </reaction>
</comment>
<dbReference type="EC" id="4.1.1.39" evidence="3"/>
<keyword evidence="19" id="KW-1185">Reference proteome</keyword>
<organism evidence="18 19">
    <name type="scientific">Capsicum annuum</name>
    <name type="common">Capsicum pepper</name>
    <dbReference type="NCBI Taxonomy" id="4072"/>
    <lineage>
        <taxon>Eukaryota</taxon>
        <taxon>Viridiplantae</taxon>
        <taxon>Streptophyta</taxon>
        <taxon>Embryophyta</taxon>
        <taxon>Tracheophyta</taxon>
        <taxon>Spermatophyta</taxon>
        <taxon>Magnoliopsida</taxon>
        <taxon>eudicotyledons</taxon>
        <taxon>Gunneridae</taxon>
        <taxon>Pentapetalae</taxon>
        <taxon>asterids</taxon>
        <taxon>lamiids</taxon>
        <taxon>Solanales</taxon>
        <taxon>Solanaceae</taxon>
        <taxon>Solanoideae</taxon>
        <taxon>Capsiceae</taxon>
        <taxon>Capsicum</taxon>
    </lineage>
</organism>
<evidence type="ECO:0000313" key="19">
    <source>
        <dbReference type="Proteomes" id="UP000222542"/>
    </source>
</evidence>
<sequence length="124" mass="13817">MSCRERFMSPHVETKANVGFKTDVKKYKLTYYTSEYQTKDTDILTTFQVTPQHGVPPEEAEIAVAAESSTDTWTTIVPHIHECDAVDETAPPLIKGLGFEPGYKKILGREHYSPNGALSDANLN</sequence>
<evidence type="ECO:0000256" key="2">
    <source>
        <dbReference type="ARBA" id="ARBA00006204"/>
    </source>
</evidence>